<feature type="transmembrane region" description="Helical" evidence="13">
    <location>
        <begin position="35"/>
        <end position="57"/>
    </location>
</feature>
<accession>A0A1J4Y1T8</accession>
<dbReference type="GO" id="GO:0005886">
    <property type="term" value="C:plasma membrane"/>
    <property type="evidence" value="ECO:0007669"/>
    <property type="project" value="UniProtKB-SubCell"/>
</dbReference>
<dbReference type="Gene3D" id="3.90.1310.10">
    <property type="entry name" value="Penicillin-binding protein 2a (Domain 2)"/>
    <property type="match status" value="1"/>
</dbReference>
<evidence type="ECO:0000256" key="5">
    <source>
        <dbReference type="ARBA" id="ARBA00022670"/>
    </source>
</evidence>
<keyword evidence="4" id="KW-0997">Cell inner membrane</keyword>
<dbReference type="GO" id="GO:0006508">
    <property type="term" value="P:proteolysis"/>
    <property type="evidence" value="ECO:0007669"/>
    <property type="project" value="UniProtKB-KW"/>
</dbReference>
<comment type="caution">
    <text evidence="16">The sequence shown here is derived from an EMBL/GenBank/DDBJ whole genome shotgun (WGS) entry which is preliminary data.</text>
</comment>
<evidence type="ECO:0000256" key="6">
    <source>
        <dbReference type="ARBA" id="ARBA00022692"/>
    </source>
</evidence>
<evidence type="ECO:0000256" key="3">
    <source>
        <dbReference type="ARBA" id="ARBA00022475"/>
    </source>
</evidence>
<keyword evidence="3" id="KW-1003">Cell membrane</keyword>
<dbReference type="NCBIfam" id="TIGR03423">
    <property type="entry name" value="pbp2_mrdA"/>
    <property type="match status" value="1"/>
</dbReference>
<evidence type="ECO:0000313" key="17">
    <source>
        <dbReference type="Proteomes" id="UP000182693"/>
    </source>
</evidence>
<evidence type="ECO:0000259" key="15">
    <source>
        <dbReference type="Pfam" id="PF03717"/>
    </source>
</evidence>
<evidence type="ECO:0000256" key="12">
    <source>
        <dbReference type="ARBA" id="ARBA00023316"/>
    </source>
</evidence>
<proteinExistence type="predicted"/>
<evidence type="ECO:0000256" key="11">
    <source>
        <dbReference type="ARBA" id="ARBA00023136"/>
    </source>
</evidence>
<dbReference type="GO" id="GO:0009252">
    <property type="term" value="P:peptidoglycan biosynthetic process"/>
    <property type="evidence" value="ECO:0007669"/>
    <property type="project" value="UniProtKB-KW"/>
</dbReference>
<dbReference type="EMBL" id="MNWX01000012">
    <property type="protein sequence ID" value="OIO65641.1"/>
    <property type="molecule type" value="Genomic_DNA"/>
</dbReference>
<dbReference type="Gene3D" id="3.40.710.10">
    <property type="entry name" value="DD-peptidase/beta-lactamase superfamily"/>
    <property type="match status" value="1"/>
</dbReference>
<evidence type="ECO:0000256" key="9">
    <source>
        <dbReference type="ARBA" id="ARBA00022984"/>
    </source>
</evidence>
<dbReference type="InterPro" id="IPR001460">
    <property type="entry name" value="PCN-bd_Tpept"/>
</dbReference>
<dbReference type="GO" id="GO:0008658">
    <property type="term" value="F:penicillin binding"/>
    <property type="evidence" value="ECO:0007669"/>
    <property type="project" value="InterPro"/>
</dbReference>
<keyword evidence="11 13" id="KW-0472">Membrane</keyword>
<reference evidence="16 17" key="1">
    <citation type="journal article" date="2016" name="Environ. Microbiol.">
        <title>Genomic resolution of a cold subsurface aquifer community provides metabolic insights for novel microbes adapted to high CO concentrations.</title>
        <authorList>
            <person name="Probst A.J."/>
            <person name="Castelle C.J."/>
            <person name="Singh A."/>
            <person name="Brown C.T."/>
            <person name="Anantharaman K."/>
            <person name="Sharon I."/>
            <person name="Hug L.A."/>
            <person name="Burstein D."/>
            <person name="Emerson J.B."/>
            <person name="Thomas B.C."/>
            <person name="Banfield J.F."/>
        </authorList>
    </citation>
    <scope>NUCLEOTIDE SEQUENCE [LARGE SCALE GENOMIC DNA]</scope>
    <source>
        <strain evidence="16">CG1_02_39_135</strain>
    </source>
</reference>
<keyword evidence="7" id="KW-0378">Hydrolase</keyword>
<dbReference type="InterPro" id="IPR012338">
    <property type="entry name" value="Beta-lactam/transpept-like"/>
</dbReference>
<feature type="domain" description="Penicillin-binding protein dimerisation" evidence="15">
    <location>
        <begin position="77"/>
        <end position="245"/>
    </location>
</feature>
<keyword evidence="12" id="KW-0961">Cell wall biogenesis/degradation</keyword>
<dbReference type="SUPFAM" id="SSF56601">
    <property type="entry name" value="beta-lactamase/transpeptidase-like"/>
    <property type="match status" value="1"/>
</dbReference>
<keyword evidence="8" id="KW-0133">Cell shape</keyword>
<comment type="subcellular location">
    <subcellularLocation>
        <location evidence="2">Cell membrane</location>
    </subcellularLocation>
    <subcellularLocation>
        <location evidence="1">Membrane</location>
        <topology evidence="1">Single-pass membrane protein</topology>
    </subcellularLocation>
</comment>
<keyword evidence="10 13" id="KW-1133">Transmembrane helix</keyword>
<dbReference type="InterPro" id="IPR005311">
    <property type="entry name" value="PBP_dimer"/>
</dbReference>
<feature type="domain" description="Penicillin-binding protein transpeptidase" evidence="14">
    <location>
        <begin position="287"/>
        <end position="610"/>
    </location>
</feature>
<dbReference type="GO" id="GO:0008360">
    <property type="term" value="P:regulation of cell shape"/>
    <property type="evidence" value="ECO:0007669"/>
    <property type="project" value="UniProtKB-KW"/>
</dbReference>
<keyword evidence="5" id="KW-0645">Protease</keyword>
<evidence type="ECO:0000256" key="8">
    <source>
        <dbReference type="ARBA" id="ARBA00022960"/>
    </source>
</evidence>
<dbReference type="PANTHER" id="PTHR30627">
    <property type="entry name" value="PEPTIDOGLYCAN D,D-TRANSPEPTIDASE"/>
    <property type="match status" value="1"/>
</dbReference>
<keyword evidence="6 13" id="KW-0812">Transmembrane</keyword>
<dbReference type="GO" id="GO:0071555">
    <property type="term" value="P:cell wall organization"/>
    <property type="evidence" value="ECO:0007669"/>
    <property type="project" value="UniProtKB-KW"/>
</dbReference>
<organism evidence="16 17">
    <name type="scientific">Candidatus Wolfebacteria bacterium CG1_02_39_135</name>
    <dbReference type="NCBI Taxonomy" id="1805425"/>
    <lineage>
        <taxon>Bacteria</taxon>
        <taxon>Candidatus Wolfeibacteriota</taxon>
    </lineage>
</organism>
<dbReference type="Pfam" id="PF00905">
    <property type="entry name" value="Transpeptidase"/>
    <property type="match status" value="1"/>
</dbReference>
<dbReference type="GO" id="GO:0071972">
    <property type="term" value="F:peptidoglycan L,D-transpeptidase activity"/>
    <property type="evidence" value="ECO:0007669"/>
    <property type="project" value="TreeGrafter"/>
</dbReference>
<evidence type="ECO:0000256" key="2">
    <source>
        <dbReference type="ARBA" id="ARBA00004236"/>
    </source>
</evidence>
<protein>
    <submittedName>
        <fullName evidence="16">Penicillin-binding protein 2</fullName>
    </submittedName>
</protein>
<sequence>MTKKKELFLEEAVLDDLAQDFNSLELPLSQRAFKLVGAAVFLIASVVILRILFLGGWQGDFYNQRALINASQVTVNRAERGIIFDRFNKPLVKNLPSFRLNLNLVELFKNNENKLQTIETLQQVLNLPANYIEGLLKEVDLEKQNSVTIARQLSIEDVIKIKNLNLPAVQIEDDFKRQYVEGEVLAHLVGYTGQVDKNDVKNIPSFSFNDVIGKSGLEAYYDKELRGGDGETISYRNVKGEIIDNKLLKNPTPGYQLYSTIDTEFQSYFFNRLKQALSYLGSPAGVGIALNPQNGEILALVSLPSFNNNEIKSGALNNPYKPFFNRAISGAYTPGSTIKPLVAFAALKENIITPDKEIFSPGYLEIPNPYYPDKPSRFLDWKPHGWVDLYSAIARSCNVYFYTVGGGYEDIKGLGIDRLKEYWQKFGLGRKTGVDLPSENGGFLPDAQTKEKNRGEIWRIGDTYNVSIGQGDLLVTPLQLINYTTVIANGGKIYRPFIVKKIAAEDGKTIKEINSQIIEDYSSNIEIIKEIQRGMIDAVKKPYGTAYLLADLPVSVAAKTGTSQIESNTKINAFFVGYAPVENPEIAILVLVENAREGSLNAVPVAKDILNWYYYNRLIKSL</sequence>
<evidence type="ECO:0000256" key="4">
    <source>
        <dbReference type="ARBA" id="ARBA00022519"/>
    </source>
</evidence>
<dbReference type="STRING" id="1805425.AUJ30_00655"/>
<evidence type="ECO:0000256" key="1">
    <source>
        <dbReference type="ARBA" id="ARBA00004167"/>
    </source>
</evidence>
<dbReference type="Pfam" id="PF03717">
    <property type="entry name" value="PBP_dimer"/>
    <property type="match status" value="1"/>
</dbReference>
<evidence type="ECO:0000259" key="14">
    <source>
        <dbReference type="Pfam" id="PF00905"/>
    </source>
</evidence>
<dbReference type="GO" id="GO:0009002">
    <property type="term" value="F:serine-type D-Ala-D-Ala carboxypeptidase activity"/>
    <property type="evidence" value="ECO:0007669"/>
    <property type="project" value="InterPro"/>
</dbReference>
<dbReference type="InterPro" id="IPR017790">
    <property type="entry name" value="Penicillin-binding_protein_2"/>
</dbReference>
<dbReference type="InterPro" id="IPR050515">
    <property type="entry name" value="Beta-lactam/transpept"/>
</dbReference>
<dbReference type="InterPro" id="IPR036138">
    <property type="entry name" value="PBP_dimer_sf"/>
</dbReference>
<gene>
    <name evidence="16" type="ORF">AUJ30_00655</name>
</gene>
<evidence type="ECO:0000256" key="10">
    <source>
        <dbReference type="ARBA" id="ARBA00022989"/>
    </source>
</evidence>
<dbReference type="AlphaFoldDB" id="A0A1J4Y1T8"/>
<dbReference type="SUPFAM" id="SSF56519">
    <property type="entry name" value="Penicillin binding protein dimerisation domain"/>
    <property type="match status" value="1"/>
</dbReference>
<keyword evidence="9" id="KW-0573">Peptidoglycan synthesis</keyword>
<name>A0A1J4Y1T8_9BACT</name>
<dbReference type="PANTHER" id="PTHR30627:SF2">
    <property type="entry name" value="PEPTIDOGLYCAN D,D-TRANSPEPTIDASE MRDA"/>
    <property type="match status" value="1"/>
</dbReference>
<dbReference type="Proteomes" id="UP000182693">
    <property type="component" value="Unassembled WGS sequence"/>
</dbReference>
<evidence type="ECO:0000313" key="16">
    <source>
        <dbReference type="EMBL" id="OIO65641.1"/>
    </source>
</evidence>
<evidence type="ECO:0000256" key="7">
    <source>
        <dbReference type="ARBA" id="ARBA00022801"/>
    </source>
</evidence>
<evidence type="ECO:0000256" key="13">
    <source>
        <dbReference type="SAM" id="Phobius"/>
    </source>
</evidence>